<dbReference type="Gene3D" id="1.10.3470.10">
    <property type="entry name" value="ABC transporter involved in vitamin B12 uptake, BtuC"/>
    <property type="match status" value="1"/>
</dbReference>
<dbReference type="GO" id="GO:0005886">
    <property type="term" value="C:plasma membrane"/>
    <property type="evidence" value="ECO:0007669"/>
    <property type="project" value="UniProtKB-SubCell"/>
</dbReference>
<dbReference type="RefSeq" id="WP_085910534.1">
    <property type="nucleotide sequence ID" value="NZ_AP018920.1"/>
</dbReference>
<dbReference type="SUPFAM" id="SSF81345">
    <property type="entry name" value="ABC transporter involved in vitamin B12 uptake, BtuC"/>
    <property type="match status" value="1"/>
</dbReference>
<feature type="transmembrane region" description="Helical" evidence="8">
    <location>
        <begin position="188"/>
        <end position="210"/>
    </location>
</feature>
<feature type="transmembrane region" description="Helical" evidence="8">
    <location>
        <begin position="101"/>
        <end position="122"/>
    </location>
</feature>
<evidence type="ECO:0000256" key="6">
    <source>
        <dbReference type="ARBA" id="ARBA00022989"/>
    </source>
</evidence>
<keyword evidence="10" id="KW-1185">Reference proteome</keyword>
<gene>
    <name evidence="9" type="primary">hmuU_1</name>
    <name evidence="9" type="ORF">BG845_00188</name>
</gene>
<dbReference type="PANTHER" id="PTHR30472:SF67">
    <property type="entry name" value="PERMEASE OF ABC TRANSPORTER-RELATED"/>
    <property type="match status" value="1"/>
</dbReference>
<feature type="transmembrane region" description="Helical" evidence="8">
    <location>
        <begin position="156"/>
        <end position="176"/>
    </location>
</feature>
<keyword evidence="6 8" id="KW-1133">Transmembrane helix</keyword>
<dbReference type="GO" id="GO:0033214">
    <property type="term" value="P:siderophore-iron import into cell"/>
    <property type="evidence" value="ECO:0007669"/>
    <property type="project" value="TreeGrafter"/>
</dbReference>
<keyword evidence="3" id="KW-0813">Transport</keyword>
<evidence type="ECO:0000256" key="8">
    <source>
        <dbReference type="SAM" id="Phobius"/>
    </source>
</evidence>
<dbReference type="OrthoDB" id="9782305at2"/>
<sequence length="376" mass="38574">MSRRAELVAVLRRDGPLPAPGPGSRRGAASGRFGLPVVLAGLAVLLVAAVGFALATGSVAVPWSQTWRILAHRLGGPALVPDPDWTRAQDLIVADTRLPRVLLAALVGATLTVAGMVLQAVVRNPLAGPGIIGVSAGAATGAVVVMRFGLLGAGALTLNVAAFGGALVTLAVVLTIARSAGRITVLRLILGGVAVGSVLSALTSLLVLTAPNPMLASQVLFWTLGGFGSARWDLLVVPAVVLVAGLFLLVARARELDLLLAGDESAGALGVDVHRFRRRVFVVVAVLVGVTVAVSGVIGFVGLMLPHVVRFLVGSAHRRALPVAVLVGAVFTVLADLVARTVISPEEIPVGIVTALVGGPFFVWLLRRDGRREVAR</sequence>
<evidence type="ECO:0000256" key="1">
    <source>
        <dbReference type="ARBA" id="ARBA00004651"/>
    </source>
</evidence>
<feature type="transmembrane region" description="Helical" evidence="8">
    <location>
        <begin position="280"/>
        <end position="305"/>
    </location>
</feature>
<protein>
    <submittedName>
        <fullName evidence="9">Hemin transport system permease protein HmuU</fullName>
    </submittedName>
</protein>
<keyword evidence="4" id="KW-1003">Cell membrane</keyword>
<evidence type="ECO:0000313" key="10">
    <source>
        <dbReference type="Proteomes" id="UP000194360"/>
    </source>
</evidence>
<reference evidence="9 10" key="1">
    <citation type="submission" date="2016-09" db="EMBL/GenBank/DDBJ databases">
        <title>Pseudonocardia autotrophica DSM535, a candidate organism with high potential of specific P450 cytochromes.</title>
        <authorList>
            <person name="Grumaz C."/>
            <person name="Vainshtein Y."/>
            <person name="Kirstahler P."/>
            <person name="Sohn K."/>
        </authorList>
    </citation>
    <scope>NUCLEOTIDE SEQUENCE [LARGE SCALE GENOMIC DNA]</scope>
    <source>
        <strain evidence="9 10">DSM 535</strain>
    </source>
</reference>
<evidence type="ECO:0000256" key="2">
    <source>
        <dbReference type="ARBA" id="ARBA00007935"/>
    </source>
</evidence>
<dbReference type="CDD" id="cd06550">
    <property type="entry name" value="TM_ABC_iron-siderophores_like"/>
    <property type="match status" value="1"/>
</dbReference>
<dbReference type="GO" id="GO:0022857">
    <property type="term" value="F:transmembrane transporter activity"/>
    <property type="evidence" value="ECO:0007669"/>
    <property type="project" value="InterPro"/>
</dbReference>
<dbReference type="STRING" id="2074.BG845_00188"/>
<dbReference type="Pfam" id="PF01032">
    <property type="entry name" value="FecCD"/>
    <property type="match status" value="1"/>
</dbReference>
<accession>A0A1Y2NAZ0</accession>
<dbReference type="InterPro" id="IPR000522">
    <property type="entry name" value="ABC_transptr_permease_BtuC"/>
</dbReference>
<dbReference type="AlphaFoldDB" id="A0A1Y2NAZ0"/>
<proteinExistence type="inferred from homology"/>
<feature type="transmembrane region" description="Helical" evidence="8">
    <location>
        <begin position="348"/>
        <end position="366"/>
    </location>
</feature>
<keyword evidence="7 8" id="KW-0472">Membrane</keyword>
<dbReference type="InterPro" id="IPR037294">
    <property type="entry name" value="ABC_BtuC-like"/>
</dbReference>
<evidence type="ECO:0000256" key="5">
    <source>
        <dbReference type="ARBA" id="ARBA00022692"/>
    </source>
</evidence>
<dbReference type="EMBL" id="MIGB01000001">
    <property type="protein sequence ID" value="OSY44068.1"/>
    <property type="molecule type" value="Genomic_DNA"/>
</dbReference>
<feature type="transmembrane region" description="Helical" evidence="8">
    <location>
        <begin position="33"/>
        <end position="55"/>
    </location>
</feature>
<evidence type="ECO:0000313" key="9">
    <source>
        <dbReference type="EMBL" id="OSY44068.1"/>
    </source>
</evidence>
<dbReference type="PANTHER" id="PTHR30472">
    <property type="entry name" value="FERRIC ENTEROBACTIN TRANSPORT SYSTEM PERMEASE PROTEIN"/>
    <property type="match status" value="1"/>
</dbReference>
<evidence type="ECO:0000256" key="3">
    <source>
        <dbReference type="ARBA" id="ARBA00022448"/>
    </source>
</evidence>
<dbReference type="FunFam" id="1.10.3470.10:FF:000001">
    <property type="entry name" value="Vitamin B12 ABC transporter permease BtuC"/>
    <property type="match status" value="1"/>
</dbReference>
<name>A0A1Y2NAZ0_PSEAH</name>
<feature type="transmembrane region" description="Helical" evidence="8">
    <location>
        <begin position="129"/>
        <end position="150"/>
    </location>
</feature>
<comment type="caution">
    <text evidence="9">The sequence shown here is derived from an EMBL/GenBank/DDBJ whole genome shotgun (WGS) entry which is preliminary data.</text>
</comment>
<evidence type="ECO:0000256" key="7">
    <source>
        <dbReference type="ARBA" id="ARBA00023136"/>
    </source>
</evidence>
<dbReference type="Proteomes" id="UP000194360">
    <property type="component" value="Unassembled WGS sequence"/>
</dbReference>
<comment type="subcellular location">
    <subcellularLocation>
        <location evidence="1">Cell membrane</location>
        <topology evidence="1">Multi-pass membrane protein</topology>
    </subcellularLocation>
</comment>
<comment type="similarity">
    <text evidence="2">Belongs to the binding-protein-dependent transport system permease family. FecCD subfamily.</text>
</comment>
<feature type="transmembrane region" description="Helical" evidence="8">
    <location>
        <begin position="230"/>
        <end position="251"/>
    </location>
</feature>
<evidence type="ECO:0000256" key="4">
    <source>
        <dbReference type="ARBA" id="ARBA00022475"/>
    </source>
</evidence>
<keyword evidence="5 8" id="KW-0812">Transmembrane</keyword>
<organism evidence="9 10">
    <name type="scientific">Pseudonocardia autotrophica</name>
    <name type="common">Amycolata autotrophica</name>
    <name type="synonym">Nocardia autotrophica</name>
    <dbReference type="NCBI Taxonomy" id="2074"/>
    <lineage>
        <taxon>Bacteria</taxon>
        <taxon>Bacillati</taxon>
        <taxon>Actinomycetota</taxon>
        <taxon>Actinomycetes</taxon>
        <taxon>Pseudonocardiales</taxon>
        <taxon>Pseudonocardiaceae</taxon>
        <taxon>Pseudonocardia</taxon>
    </lineage>
</organism>